<organism evidence="2 3">
    <name type="scientific">Ferrovibrio terrae</name>
    <dbReference type="NCBI Taxonomy" id="2594003"/>
    <lineage>
        <taxon>Bacteria</taxon>
        <taxon>Pseudomonadati</taxon>
        <taxon>Pseudomonadota</taxon>
        <taxon>Alphaproteobacteria</taxon>
        <taxon>Rhodospirillales</taxon>
        <taxon>Rhodospirillaceae</taxon>
        <taxon>Ferrovibrio</taxon>
    </lineage>
</organism>
<dbReference type="InterPro" id="IPR027417">
    <property type="entry name" value="P-loop_NTPase"/>
</dbReference>
<keyword evidence="2" id="KW-0548">Nucleotidyltransferase</keyword>
<dbReference type="GO" id="GO:0009360">
    <property type="term" value="C:DNA polymerase III complex"/>
    <property type="evidence" value="ECO:0007669"/>
    <property type="project" value="TreeGrafter"/>
</dbReference>
<reference evidence="2 3" key="1">
    <citation type="submission" date="2019-07" db="EMBL/GenBank/DDBJ databases">
        <title>Genome sequencing for Ferrovibrio sp. K5.</title>
        <authorList>
            <person name="Park S.-J."/>
        </authorList>
    </citation>
    <scope>NUCLEOTIDE SEQUENCE [LARGE SCALE GENOMIC DNA]</scope>
    <source>
        <strain evidence="2 3">K5</strain>
    </source>
</reference>
<dbReference type="PANTHER" id="PTHR11669">
    <property type="entry name" value="REPLICATION FACTOR C / DNA POLYMERASE III GAMMA-TAU SUBUNIT"/>
    <property type="match status" value="1"/>
</dbReference>
<gene>
    <name evidence="2" type="ORF">FNB15_18150</name>
</gene>
<accession>A0A516H5P4</accession>
<keyword evidence="2" id="KW-0808">Transferase</keyword>
<keyword evidence="3" id="KW-1185">Reference proteome</keyword>
<evidence type="ECO:0000313" key="3">
    <source>
        <dbReference type="Proteomes" id="UP000317496"/>
    </source>
</evidence>
<name>A0A516H5P4_9PROT</name>
<dbReference type="SUPFAM" id="SSF52540">
    <property type="entry name" value="P-loop containing nucleoside triphosphate hydrolases"/>
    <property type="match status" value="1"/>
</dbReference>
<proteinExistence type="predicted"/>
<dbReference type="PANTHER" id="PTHR11669:SF8">
    <property type="entry name" value="DNA POLYMERASE III SUBUNIT DELTA"/>
    <property type="match status" value="1"/>
</dbReference>
<dbReference type="OrthoDB" id="9811073at2"/>
<evidence type="ECO:0000313" key="2">
    <source>
        <dbReference type="EMBL" id="QDO99072.1"/>
    </source>
</evidence>
<dbReference type="InterPro" id="IPR003593">
    <property type="entry name" value="AAA+_ATPase"/>
</dbReference>
<dbReference type="InterPro" id="IPR050238">
    <property type="entry name" value="DNA_Rep/Repair_Clamp_Loader"/>
</dbReference>
<dbReference type="RefSeq" id="WP_144258068.1">
    <property type="nucleotide sequence ID" value="NZ_CP041636.1"/>
</dbReference>
<evidence type="ECO:0000259" key="1">
    <source>
        <dbReference type="SMART" id="SM00382"/>
    </source>
</evidence>
<feature type="domain" description="AAA+ ATPase" evidence="1">
    <location>
        <begin position="39"/>
        <end position="207"/>
    </location>
</feature>
<dbReference type="GO" id="GO:0006261">
    <property type="term" value="P:DNA-templated DNA replication"/>
    <property type="evidence" value="ECO:0007669"/>
    <property type="project" value="TreeGrafter"/>
</dbReference>
<dbReference type="NCBIfam" id="NF005677">
    <property type="entry name" value="PRK07471.1"/>
    <property type="match status" value="1"/>
</dbReference>
<dbReference type="AlphaFoldDB" id="A0A516H5P4"/>
<dbReference type="Proteomes" id="UP000317496">
    <property type="component" value="Chromosome"/>
</dbReference>
<dbReference type="EMBL" id="CP041636">
    <property type="protein sequence ID" value="QDO99072.1"/>
    <property type="molecule type" value="Genomic_DNA"/>
</dbReference>
<dbReference type="EC" id="2.7.7.7" evidence="2"/>
<dbReference type="KEGG" id="fer:FNB15_18150"/>
<dbReference type="Gene3D" id="3.40.50.300">
    <property type="entry name" value="P-loop containing nucleotide triphosphate hydrolases"/>
    <property type="match status" value="1"/>
</dbReference>
<dbReference type="Pfam" id="PF13177">
    <property type="entry name" value="DNA_pol3_delta2"/>
    <property type="match status" value="1"/>
</dbReference>
<protein>
    <submittedName>
        <fullName evidence="2">DNA polymerase III subunit delta</fullName>
        <ecNumber evidence="2">2.7.7.7</ecNumber>
    </submittedName>
</protein>
<sequence>MSEFDPQEAATWAPRHNTALFGHEVAEKALLEAWASGRLPHAWMITGPRGVGKSTLAFRFARFLLKHGPASAADEGPSLFGDAPVLPTSLTVSEEDPVFSRVANAGHADLIAVERSWDDKADRFRGDIVVQDIRAVIDRFGKTAAEGGYRVCIVDAADDMNINAANALLKILEEPPANAVLLLVSHAPGSLLPTIRSRCRRLALKPLDEAAMQPTLDRLLPDLDAAERRGLGVLAEGSPGRAVVLASQGGLKLLHGLLDIVGQLPKSDMTKLHAFGDVLARDRSGAGFQLMAELFRWWLARMVRAAAAGRIGGSGWAEIFPGETALAQRLSQWQAPARWAEDWEQLGRLLDRGESVNLDRKQMLLNLFAALGRSAAAR</sequence>
<dbReference type="GO" id="GO:0003887">
    <property type="term" value="F:DNA-directed DNA polymerase activity"/>
    <property type="evidence" value="ECO:0007669"/>
    <property type="project" value="UniProtKB-EC"/>
</dbReference>
<dbReference type="SMART" id="SM00382">
    <property type="entry name" value="AAA"/>
    <property type="match status" value="1"/>
</dbReference>